<dbReference type="Pfam" id="PF03864">
    <property type="entry name" value="Phage_cap_E"/>
    <property type="match status" value="1"/>
</dbReference>
<organism evidence="1">
    <name type="scientific">viral metagenome</name>
    <dbReference type="NCBI Taxonomy" id="1070528"/>
    <lineage>
        <taxon>unclassified sequences</taxon>
        <taxon>metagenomes</taxon>
        <taxon>organismal metagenomes</taxon>
    </lineage>
</organism>
<gene>
    <name evidence="1" type="ORF">MM415B00395_0044</name>
</gene>
<sequence>MPRGIADIPELRLEVLQGFVTKFTMDPNLILMNLFPSSNSPSSSVKWESQEGSRGMTPFVPPGAPAPRTAPLGVAQHSAEAAYWKEKMYYDEEFLNNLRKEGTDGEYMDATTRLSRDMAGIVNRSNRRKEWMFAQMMFNGSFDYSVKDGVKATVDYSIRDDHVVSLLAPAKWSTGTNRDILGDIIDAKKKISDDCGGMVDFAICNSTVLKYIARDPDLLTLLQKTTFGQGDLFKGTRNTIVGVNPQVLGSLLDIANFMIYDEKYEVRAYLTAAVTASSTTTVYVEDASDYVAGGTLKFVDTSEDSFEEETIASVDVQAGTVTVSTAPSTSYKAGEDYVSMIRGFVPDTKLCMFASKVENSAIAEYKRAPFGLGRTYGMFTDRHENWDPDGVFIRVQDKGLPILMQRDGLYTLTVA</sequence>
<dbReference type="Gene3D" id="3.15.30.10">
    <property type="entry name" value="putative capsid protein of prophage domain like"/>
    <property type="match status" value="1"/>
</dbReference>
<proteinExistence type="predicted"/>
<evidence type="ECO:0000313" key="1">
    <source>
        <dbReference type="EMBL" id="QJA65498.1"/>
    </source>
</evidence>
<dbReference type="AlphaFoldDB" id="A0A6M3J7T4"/>
<reference evidence="1" key="1">
    <citation type="submission" date="2020-03" db="EMBL/GenBank/DDBJ databases">
        <title>The deep terrestrial virosphere.</title>
        <authorList>
            <person name="Holmfeldt K."/>
            <person name="Nilsson E."/>
            <person name="Simone D."/>
            <person name="Lopez-Fernandez M."/>
            <person name="Wu X."/>
            <person name="de Brujin I."/>
            <person name="Lundin D."/>
            <person name="Andersson A."/>
            <person name="Bertilsson S."/>
            <person name="Dopson M."/>
        </authorList>
    </citation>
    <scope>NUCLEOTIDE SEQUENCE</scope>
    <source>
        <strain evidence="1">MM415B00395</strain>
    </source>
</reference>
<dbReference type="EMBL" id="MT141539">
    <property type="protein sequence ID" value="QJA65498.1"/>
    <property type="molecule type" value="Genomic_DNA"/>
</dbReference>
<accession>A0A6M3J7T4</accession>
<dbReference type="InterPro" id="IPR005564">
    <property type="entry name" value="Major_capsid_GpE"/>
</dbReference>
<dbReference type="Gene3D" id="3.30.1930.10">
    <property type="entry name" value="capsid protein of prophage domain"/>
    <property type="match status" value="1"/>
</dbReference>
<name>A0A6M3J7T4_9ZZZZ</name>
<protein>
    <submittedName>
        <fullName evidence="1">Putative capsid protein</fullName>
    </submittedName>
</protein>